<dbReference type="InterPro" id="IPR014284">
    <property type="entry name" value="RNA_pol_sigma-70_dom"/>
</dbReference>
<accession>A0A2D1UCI4</accession>
<evidence type="ECO:0000313" key="7">
    <source>
        <dbReference type="EMBL" id="ATP59306.1"/>
    </source>
</evidence>
<dbReference type="GO" id="GO:0016987">
    <property type="term" value="F:sigma factor activity"/>
    <property type="evidence" value="ECO:0007669"/>
    <property type="project" value="UniProtKB-KW"/>
</dbReference>
<dbReference type="InterPro" id="IPR013249">
    <property type="entry name" value="RNA_pol_sigma70_r4_t2"/>
</dbReference>
<comment type="similarity">
    <text evidence="1">Belongs to the sigma-70 factor family. ECF subfamily.</text>
</comment>
<dbReference type="OrthoDB" id="9780326at2"/>
<evidence type="ECO:0000313" key="8">
    <source>
        <dbReference type="Proteomes" id="UP000223749"/>
    </source>
</evidence>
<protein>
    <submittedName>
        <fullName evidence="7">RNA polymerase subunit sigma</fullName>
    </submittedName>
</protein>
<dbReference type="Gene3D" id="1.10.10.10">
    <property type="entry name" value="Winged helix-like DNA-binding domain superfamily/Winged helix DNA-binding domain"/>
    <property type="match status" value="1"/>
</dbReference>
<evidence type="ECO:0000256" key="2">
    <source>
        <dbReference type="ARBA" id="ARBA00023015"/>
    </source>
</evidence>
<dbReference type="GO" id="GO:0003677">
    <property type="term" value="F:DNA binding"/>
    <property type="evidence" value="ECO:0007669"/>
    <property type="project" value="InterPro"/>
</dbReference>
<keyword evidence="8" id="KW-1185">Reference proteome</keyword>
<evidence type="ECO:0000256" key="1">
    <source>
        <dbReference type="ARBA" id="ARBA00010641"/>
    </source>
</evidence>
<evidence type="ECO:0000256" key="4">
    <source>
        <dbReference type="ARBA" id="ARBA00023163"/>
    </source>
</evidence>
<evidence type="ECO:0000256" key="3">
    <source>
        <dbReference type="ARBA" id="ARBA00023082"/>
    </source>
</evidence>
<evidence type="ECO:0000259" key="5">
    <source>
        <dbReference type="Pfam" id="PF04542"/>
    </source>
</evidence>
<dbReference type="Proteomes" id="UP000223749">
    <property type="component" value="Chromosome"/>
</dbReference>
<dbReference type="InterPro" id="IPR013325">
    <property type="entry name" value="RNA_pol_sigma_r2"/>
</dbReference>
<dbReference type="AlphaFoldDB" id="A0A2D1UCI4"/>
<proteinExistence type="inferred from homology"/>
<sequence>MQQQQTDQELIAQVLRGNTSAYSELVKRHQRFVFTLAVRFAKNREDAEEIAQDCFVKAYKALGTFNQTAKFSTWLYTITYTTAMSFLRKKRIETQSINGSENDLELEGHQSDLSNNLAERKSVNKYLDEAITTLSNDDIVIVTMFYKGEQSLEEISQALNMPANTVKIRLHRARAKLKDRLEVLLKDEVKELLWN</sequence>
<keyword evidence="2" id="KW-0805">Transcription regulation</keyword>
<dbReference type="Pfam" id="PF08281">
    <property type="entry name" value="Sigma70_r4_2"/>
    <property type="match status" value="1"/>
</dbReference>
<dbReference type="CDD" id="cd06171">
    <property type="entry name" value="Sigma70_r4"/>
    <property type="match status" value="1"/>
</dbReference>
<feature type="domain" description="RNA polymerase sigma factor 70 region 4 type 2" evidence="6">
    <location>
        <begin position="126"/>
        <end position="177"/>
    </location>
</feature>
<dbReference type="SUPFAM" id="SSF88659">
    <property type="entry name" value="Sigma3 and sigma4 domains of RNA polymerase sigma factors"/>
    <property type="match status" value="1"/>
</dbReference>
<keyword evidence="3" id="KW-0731">Sigma factor</keyword>
<dbReference type="InterPro" id="IPR036388">
    <property type="entry name" value="WH-like_DNA-bd_sf"/>
</dbReference>
<dbReference type="NCBIfam" id="TIGR02937">
    <property type="entry name" value="sigma70-ECF"/>
    <property type="match status" value="1"/>
</dbReference>
<dbReference type="Pfam" id="PF04542">
    <property type="entry name" value="Sigma70_r2"/>
    <property type="match status" value="1"/>
</dbReference>
<dbReference type="InterPro" id="IPR039425">
    <property type="entry name" value="RNA_pol_sigma-70-like"/>
</dbReference>
<dbReference type="EMBL" id="CP024091">
    <property type="protein sequence ID" value="ATP59306.1"/>
    <property type="molecule type" value="Genomic_DNA"/>
</dbReference>
<dbReference type="SUPFAM" id="SSF88946">
    <property type="entry name" value="Sigma2 domain of RNA polymerase sigma factors"/>
    <property type="match status" value="1"/>
</dbReference>
<dbReference type="PANTHER" id="PTHR43133:SF51">
    <property type="entry name" value="RNA POLYMERASE SIGMA FACTOR"/>
    <property type="match status" value="1"/>
</dbReference>
<organism evidence="7 8">
    <name type="scientific">Pedobacter ginsengisoli</name>
    <dbReference type="NCBI Taxonomy" id="363852"/>
    <lineage>
        <taxon>Bacteria</taxon>
        <taxon>Pseudomonadati</taxon>
        <taxon>Bacteroidota</taxon>
        <taxon>Sphingobacteriia</taxon>
        <taxon>Sphingobacteriales</taxon>
        <taxon>Sphingobacteriaceae</taxon>
        <taxon>Pedobacter</taxon>
    </lineage>
</organism>
<dbReference type="Gene3D" id="1.10.1740.10">
    <property type="match status" value="1"/>
</dbReference>
<dbReference type="InterPro" id="IPR013324">
    <property type="entry name" value="RNA_pol_sigma_r3/r4-like"/>
</dbReference>
<name>A0A2D1UCI4_9SPHI</name>
<keyword evidence="4" id="KW-0804">Transcription</keyword>
<evidence type="ECO:0000259" key="6">
    <source>
        <dbReference type="Pfam" id="PF08281"/>
    </source>
</evidence>
<dbReference type="GO" id="GO:0006352">
    <property type="term" value="P:DNA-templated transcription initiation"/>
    <property type="evidence" value="ECO:0007669"/>
    <property type="project" value="InterPro"/>
</dbReference>
<reference evidence="7 8" key="1">
    <citation type="submission" date="2017-10" db="EMBL/GenBank/DDBJ databases">
        <title>Whole genome of Pedobacter ginsengisoli T01R-27 isolated from tomato rhizosphere.</title>
        <authorList>
            <person name="Weon H.-Y."/>
            <person name="Lee S.A."/>
            <person name="Sang M.K."/>
            <person name="Song J."/>
        </authorList>
    </citation>
    <scope>NUCLEOTIDE SEQUENCE [LARGE SCALE GENOMIC DNA]</scope>
    <source>
        <strain evidence="7 8">T01R-27</strain>
    </source>
</reference>
<dbReference type="PANTHER" id="PTHR43133">
    <property type="entry name" value="RNA POLYMERASE ECF-TYPE SIGMA FACTO"/>
    <property type="match status" value="1"/>
</dbReference>
<dbReference type="InterPro" id="IPR007627">
    <property type="entry name" value="RNA_pol_sigma70_r2"/>
</dbReference>
<dbReference type="KEGG" id="pgs:CPT03_18415"/>
<gene>
    <name evidence="7" type="ORF">CPT03_18415</name>
</gene>
<feature type="domain" description="RNA polymerase sigma-70 region 2" evidence="5">
    <location>
        <begin position="25"/>
        <end position="91"/>
    </location>
</feature>